<dbReference type="RefSeq" id="WP_144450282.1">
    <property type="nucleotide sequence ID" value="NZ_VLKZ01000005.1"/>
</dbReference>
<reference evidence="1 2" key="1">
    <citation type="journal article" date="2015" name="Stand. Genomic Sci.">
        <title>Genomic Encyclopedia of Bacterial and Archaeal Type Strains, Phase III: the genomes of soil and plant-associated and newly described type strains.</title>
        <authorList>
            <person name="Whitman W.B."/>
            <person name="Woyke T."/>
            <person name="Klenk H.P."/>
            <person name="Zhou Y."/>
            <person name="Lilburn T.G."/>
            <person name="Beck B.J."/>
            <person name="De Vos P."/>
            <person name="Vandamme P."/>
            <person name="Eisen J.A."/>
            <person name="Garrity G."/>
            <person name="Hugenholtz P."/>
            <person name="Kyrpides N.C."/>
        </authorList>
    </citation>
    <scope>NUCLEOTIDE SEQUENCE [LARGE SCALE GENOMIC DNA]</scope>
    <source>
        <strain evidence="1 2">CGMCC 1.10116</strain>
    </source>
</reference>
<sequence>MKQEYINYANRLNTIGDVIVSSSNLIKTTEKATILSVEGITSYKNELKQAVERNDYAEESLAEVKVPFIVQNQHRKLVERFGQYIESIRVLNNSFCLNPSNEIEFSESEYIRGLVLQEDSEKEIEKLTQLIGDILLK</sequence>
<comment type="caution">
    <text evidence="1">The sequence shown here is derived from an EMBL/GenBank/DDBJ whole genome shotgun (WGS) entry which is preliminary data.</text>
</comment>
<dbReference type="AlphaFoldDB" id="A0A562QJ69"/>
<keyword evidence="2" id="KW-1185">Reference proteome</keyword>
<evidence type="ECO:0000313" key="2">
    <source>
        <dbReference type="Proteomes" id="UP000315711"/>
    </source>
</evidence>
<dbReference type="OrthoDB" id="9855109at2"/>
<dbReference type="EMBL" id="VLKZ01000005">
    <property type="protein sequence ID" value="TWI56086.1"/>
    <property type="molecule type" value="Genomic_DNA"/>
</dbReference>
<evidence type="ECO:0000313" key="1">
    <source>
        <dbReference type="EMBL" id="TWI56086.1"/>
    </source>
</evidence>
<gene>
    <name evidence="1" type="ORF">IQ10_01974</name>
</gene>
<accession>A0A562QJ69</accession>
<dbReference type="Proteomes" id="UP000315711">
    <property type="component" value="Unassembled WGS sequence"/>
</dbReference>
<name>A0A562QJ69_9BACI</name>
<proteinExistence type="predicted"/>
<protein>
    <submittedName>
        <fullName evidence="1">Uncharacterized protein</fullName>
    </submittedName>
</protein>
<organism evidence="1 2">
    <name type="scientific">Halalkalibacter nanhaiisediminis</name>
    <dbReference type="NCBI Taxonomy" id="688079"/>
    <lineage>
        <taxon>Bacteria</taxon>
        <taxon>Bacillati</taxon>
        <taxon>Bacillota</taxon>
        <taxon>Bacilli</taxon>
        <taxon>Bacillales</taxon>
        <taxon>Bacillaceae</taxon>
        <taxon>Halalkalibacter</taxon>
    </lineage>
</organism>